<keyword evidence="4" id="KW-1185">Reference proteome</keyword>
<dbReference type="CDD" id="cd08503">
    <property type="entry name" value="PBP2_NikA_DppA_OppA_like_17"/>
    <property type="match status" value="1"/>
</dbReference>
<dbReference type="GO" id="GO:0042597">
    <property type="term" value="C:periplasmic space"/>
    <property type="evidence" value="ECO:0007669"/>
    <property type="project" value="UniProtKB-ARBA"/>
</dbReference>
<dbReference type="PANTHER" id="PTHR30290">
    <property type="entry name" value="PERIPLASMIC BINDING COMPONENT OF ABC TRANSPORTER"/>
    <property type="match status" value="1"/>
</dbReference>
<evidence type="ECO:0000256" key="1">
    <source>
        <dbReference type="SAM" id="MobiDB-lite"/>
    </source>
</evidence>
<dbReference type="SUPFAM" id="SSF53850">
    <property type="entry name" value="Periplasmic binding protein-like II"/>
    <property type="match status" value="1"/>
</dbReference>
<organism evidence="3 4">
    <name type="scientific">Phytoactinopolyspora halotolerans</name>
    <dbReference type="NCBI Taxonomy" id="1981512"/>
    <lineage>
        <taxon>Bacteria</taxon>
        <taxon>Bacillati</taxon>
        <taxon>Actinomycetota</taxon>
        <taxon>Actinomycetes</taxon>
        <taxon>Jiangellales</taxon>
        <taxon>Jiangellaceae</taxon>
        <taxon>Phytoactinopolyspora</taxon>
    </lineage>
</organism>
<dbReference type="EMBL" id="JAAGOA010000016">
    <property type="protein sequence ID" value="NEE02720.1"/>
    <property type="molecule type" value="Genomic_DNA"/>
</dbReference>
<dbReference type="Gene3D" id="3.10.105.10">
    <property type="entry name" value="Dipeptide-binding Protein, Domain 3"/>
    <property type="match status" value="1"/>
</dbReference>
<comment type="caution">
    <text evidence="3">The sequence shown here is derived from an EMBL/GenBank/DDBJ whole genome shotgun (WGS) entry which is preliminary data.</text>
</comment>
<dbReference type="Pfam" id="PF00496">
    <property type="entry name" value="SBP_bac_5"/>
    <property type="match status" value="1"/>
</dbReference>
<dbReference type="AlphaFoldDB" id="A0A6L9SF97"/>
<feature type="region of interest" description="Disordered" evidence="1">
    <location>
        <begin position="41"/>
        <end position="60"/>
    </location>
</feature>
<dbReference type="GO" id="GO:1904680">
    <property type="term" value="F:peptide transmembrane transporter activity"/>
    <property type="evidence" value="ECO:0007669"/>
    <property type="project" value="TreeGrafter"/>
</dbReference>
<evidence type="ECO:0000259" key="2">
    <source>
        <dbReference type="Pfam" id="PF00496"/>
    </source>
</evidence>
<dbReference type="PANTHER" id="PTHR30290:SF65">
    <property type="entry name" value="MONOACYL PHOSPHATIDYLINOSITOL TETRAMANNOSIDE-BINDING PROTEIN LPQW-RELATED"/>
    <property type="match status" value="1"/>
</dbReference>
<dbReference type="InterPro" id="IPR039424">
    <property type="entry name" value="SBP_5"/>
</dbReference>
<feature type="compositionally biased region" description="Polar residues" evidence="1">
    <location>
        <begin position="41"/>
        <end position="56"/>
    </location>
</feature>
<dbReference type="PROSITE" id="PS51318">
    <property type="entry name" value="TAT"/>
    <property type="match status" value="1"/>
</dbReference>
<accession>A0A6L9SF97</accession>
<name>A0A6L9SF97_9ACTN</name>
<dbReference type="PIRSF" id="PIRSF002741">
    <property type="entry name" value="MppA"/>
    <property type="match status" value="1"/>
</dbReference>
<sequence length="529" mass="55574">MTRSLPSRPVVPRPLSRRGFLWGTFGLAAAGAAGGVLTGCSSDSTADAGTDPSATPSAGGRLRLGAAGAATETLNVLTATAITDYISIHALHDPMVSLAGDDIELRLAESIEPNADATEFTIRLRPDVTFHDGRPCTADDVRYSLAALADPEQSPNFSQYYADLDAANLTVVDARTLRLPLHRPRADFVEGGLATFSFVFPDGTSGDQWESGIGTGPFRLASGTGDGRLLERNPDYWDGTAMLDEVDIVAIADAETRLNALRGGEIDYAHAVSAAGAAGVENDAALTIVRGGAANSQALTFEMNTGLPPFDDPDVRLAMKLLVDRQALIDTVLFGQGVVGNDIVGHDLVGFNSDLAQREHDVERARALLSGAGVSEVTLRVAELAPGLTDAADLLVEQAAEAGLTVTVESADPATYFADFETLMSTPFQAIPWVNRPAATHIAAFTGSAGGFNVTGVGGEEYDGLLTRMQATVDPDDRQAALDEIQAYLWEHGGDLVWGYAEQLDAVAAGVDGLRYSQSIPLLDQVTMA</sequence>
<dbReference type="Proteomes" id="UP000475214">
    <property type="component" value="Unassembled WGS sequence"/>
</dbReference>
<dbReference type="InterPro" id="IPR000914">
    <property type="entry name" value="SBP_5_dom"/>
</dbReference>
<reference evidence="3 4" key="1">
    <citation type="submission" date="2020-02" db="EMBL/GenBank/DDBJ databases">
        <authorList>
            <person name="Li X.-J."/>
            <person name="Han X.-M."/>
        </authorList>
    </citation>
    <scope>NUCLEOTIDE SEQUENCE [LARGE SCALE GENOMIC DNA]</scope>
    <source>
        <strain evidence="3 4">CCTCC AB 2017055</strain>
    </source>
</reference>
<protein>
    <submittedName>
        <fullName evidence="3">ABC transporter substrate-binding protein</fullName>
    </submittedName>
</protein>
<feature type="domain" description="Solute-binding protein family 5" evidence="2">
    <location>
        <begin position="103"/>
        <end position="416"/>
    </location>
</feature>
<dbReference type="InterPro" id="IPR030678">
    <property type="entry name" value="Peptide/Ni-bd"/>
</dbReference>
<dbReference type="RefSeq" id="WP_163741531.1">
    <property type="nucleotide sequence ID" value="NZ_JAAGOA010000016.1"/>
</dbReference>
<gene>
    <name evidence="3" type="ORF">G1H10_21375</name>
</gene>
<dbReference type="InterPro" id="IPR006311">
    <property type="entry name" value="TAT_signal"/>
</dbReference>
<evidence type="ECO:0000313" key="3">
    <source>
        <dbReference type="EMBL" id="NEE02720.1"/>
    </source>
</evidence>
<dbReference type="GO" id="GO:0043190">
    <property type="term" value="C:ATP-binding cassette (ABC) transporter complex"/>
    <property type="evidence" value="ECO:0007669"/>
    <property type="project" value="InterPro"/>
</dbReference>
<evidence type="ECO:0000313" key="4">
    <source>
        <dbReference type="Proteomes" id="UP000475214"/>
    </source>
</evidence>
<proteinExistence type="predicted"/>
<dbReference type="GO" id="GO:0015833">
    <property type="term" value="P:peptide transport"/>
    <property type="evidence" value="ECO:0007669"/>
    <property type="project" value="TreeGrafter"/>
</dbReference>
<dbReference type="Gene3D" id="3.40.190.10">
    <property type="entry name" value="Periplasmic binding protein-like II"/>
    <property type="match status" value="1"/>
</dbReference>